<evidence type="ECO:0000313" key="2">
    <source>
        <dbReference type="Proteomes" id="UP000566819"/>
    </source>
</evidence>
<evidence type="ECO:0008006" key="3">
    <source>
        <dbReference type="Google" id="ProtNLM"/>
    </source>
</evidence>
<dbReference type="OrthoDB" id="185373at2759"/>
<protein>
    <recommendedName>
        <fullName evidence="3">Pentatricopeptide repeat domain-containing protein</fullName>
    </recommendedName>
</protein>
<name>A0A8H4VY80_9HELO</name>
<gene>
    <name evidence="1" type="ORF">G7Y89_g11237</name>
</gene>
<proteinExistence type="predicted"/>
<keyword evidence="2" id="KW-1185">Reference proteome</keyword>
<dbReference type="AlphaFoldDB" id="A0A8H4VY80"/>
<accession>A0A8H4VY80</accession>
<evidence type="ECO:0000313" key="1">
    <source>
        <dbReference type="EMBL" id="KAF4626921.1"/>
    </source>
</evidence>
<reference evidence="1 2" key="1">
    <citation type="submission" date="2020-03" db="EMBL/GenBank/DDBJ databases">
        <title>Draft Genome Sequence of Cudoniella acicularis.</title>
        <authorList>
            <person name="Buettner E."/>
            <person name="Kellner H."/>
        </authorList>
    </citation>
    <scope>NUCLEOTIDE SEQUENCE [LARGE SCALE GENOMIC DNA]</scope>
    <source>
        <strain evidence="1 2">DSM 108380</strain>
    </source>
</reference>
<comment type="caution">
    <text evidence="1">The sequence shown here is derived from an EMBL/GenBank/DDBJ whole genome shotgun (WGS) entry which is preliminary data.</text>
</comment>
<dbReference type="EMBL" id="JAAMPI010001060">
    <property type="protein sequence ID" value="KAF4626921.1"/>
    <property type="molecule type" value="Genomic_DNA"/>
</dbReference>
<sequence>MQTIWSRAAQAKSSCRCSSCLHTATTLARRATTAVSKRRVTAGDVFTAFYSTILATAAVADARKKDERRKEWDLVIAKAKAGLPIDDSAVPPRTEGQARSELVELKHGEVQPTDFPASSIPRGQLHQTLRMLKKQLKVNNEISSNDSQLFEHNGVQYDKDDFRSLPSIKFNPRDPKKSIHLEKMEENVRNLVNRLLSIIKLSRPENLSRSSADSGVSLERRQIAGRIAELRASFYTSPAYAWKGTESAYEQRTSLHRALSTLLSKVEPGHPEIEIVVAKICYNLLVSTVPPSIATYNILIREFTRLQRPDLTEIVVKGFLSESVLKPNERTVRLILDHYITSKDFSGFRAIVRRMRGLDLSMKLKRMPLDYVFNEEFPNQTQWAMTHKVIHRGNWLYQKMDRTTGLFDTLLNGALELNALSYAVRFIRAALREGHEVQTPTLVRAIQACVIRSDYKAGIKLLNAILSAWEESLHSKPVQLTSDLRWGLHRLLALCGFDSSTKFQALPSLHPIISQEVLRTLLRHMRLESISDSLGVIADRLCCVELALTRHEDTESIGSTDEPNHSSAGDEAFKEARGLLNQYSKTDKWHVRRQEARLTERRRIILQSISARLANQAKWIEGAVEETKILFSIYRKLSAESRKTYNKSLGKRSRDVTVAKQLTLLSKLLERDKELAMNRATLSEDSEVSVQMQEERDTVKWPVEQSAAPELNINAAEVKEWAPLHLPAPQSLPIPAESIPEIGISSVAA</sequence>
<organism evidence="1 2">
    <name type="scientific">Cudoniella acicularis</name>
    <dbReference type="NCBI Taxonomy" id="354080"/>
    <lineage>
        <taxon>Eukaryota</taxon>
        <taxon>Fungi</taxon>
        <taxon>Dikarya</taxon>
        <taxon>Ascomycota</taxon>
        <taxon>Pezizomycotina</taxon>
        <taxon>Leotiomycetes</taxon>
        <taxon>Helotiales</taxon>
        <taxon>Tricladiaceae</taxon>
        <taxon>Cudoniella</taxon>
    </lineage>
</organism>
<dbReference type="Proteomes" id="UP000566819">
    <property type="component" value="Unassembled WGS sequence"/>
</dbReference>